<evidence type="ECO:0000313" key="2">
    <source>
        <dbReference type="Proteomes" id="UP000285201"/>
    </source>
</evidence>
<proteinExistence type="predicted"/>
<protein>
    <submittedName>
        <fullName evidence="1">Nucleotidyl transferase</fullName>
    </submittedName>
</protein>
<keyword evidence="1" id="KW-0808">Transferase</keyword>
<dbReference type="InterPro" id="IPR036388">
    <property type="entry name" value="WH-like_DNA-bd_sf"/>
</dbReference>
<dbReference type="SUPFAM" id="SSF46785">
    <property type="entry name" value="Winged helix' DNA-binding domain"/>
    <property type="match status" value="1"/>
</dbReference>
<dbReference type="GO" id="GO:0016740">
    <property type="term" value="F:transferase activity"/>
    <property type="evidence" value="ECO:0007669"/>
    <property type="project" value="UniProtKB-KW"/>
</dbReference>
<dbReference type="InterPro" id="IPR036390">
    <property type="entry name" value="WH_DNA-bd_sf"/>
</dbReference>
<organism evidence="1 2">
    <name type="scientific">Lachnospira eligens</name>
    <dbReference type="NCBI Taxonomy" id="39485"/>
    <lineage>
        <taxon>Bacteria</taxon>
        <taxon>Bacillati</taxon>
        <taxon>Bacillota</taxon>
        <taxon>Clostridia</taxon>
        <taxon>Lachnospirales</taxon>
        <taxon>Lachnospiraceae</taxon>
        <taxon>Lachnospira</taxon>
    </lineage>
</organism>
<dbReference type="Proteomes" id="UP000285201">
    <property type="component" value="Unassembled WGS sequence"/>
</dbReference>
<dbReference type="AlphaFoldDB" id="A0A415MBN2"/>
<accession>A0A415MBN2</accession>
<comment type="caution">
    <text evidence="1">The sequence shown here is derived from an EMBL/GenBank/DDBJ whole genome shotgun (WGS) entry which is preliminary data.</text>
</comment>
<name>A0A415MBN2_9FIRM</name>
<dbReference type="EMBL" id="QROY01000005">
    <property type="protein sequence ID" value="RHL68722.1"/>
    <property type="molecule type" value="Genomic_DNA"/>
</dbReference>
<gene>
    <name evidence="1" type="ORF">DW007_07865</name>
</gene>
<evidence type="ECO:0000313" key="1">
    <source>
        <dbReference type="EMBL" id="RHL68722.1"/>
    </source>
</evidence>
<sequence>MNDRMKVLQIIYQHQISVEGNSFCPLNQQEIADLVPCSKLKANQIIRELIDAGYVEMIRSRGRYIVTEKGNIVLEI</sequence>
<reference evidence="1 2" key="1">
    <citation type="submission" date="2018-08" db="EMBL/GenBank/DDBJ databases">
        <title>A genome reference for cultivated species of the human gut microbiota.</title>
        <authorList>
            <person name="Zou Y."/>
            <person name="Xue W."/>
            <person name="Luo G."/>
        </authorList>
    </citation>
    <scope>NUCLEOTIDE SEQUENCE [LARGE SCALE GENOMIC DNA]</scope>
    <source>
        <strain evidence="1 2">AF36-7BH</strain>
    </source>
</reference>
<dbReference type="Gene3D" id="1.10.10.10">
    <property type="entry name" value="Winged helix-like DNA-binding domain superfamily/Winged helix DNA-binding domain"/>
    <property type="match status" value="1"/>
</dbReference>